<dbReference type="GO" id="GO:0030001">
    <property type="term" value="P:metal ion transport"/>
    <property type="evidence" value="ECO:0007669"/>
    <property type="project" value="UniProtKB-ARBA"/>
</dbReference>
<evidence type="ECO:0000256" key="1">
    <source>
        <dbReference type="ARBA" id="ARBA00004651"/>
    </source>
</evidence>
<dbReference type="Pfam" id="PF02386">
    <property type="entry name" value="TrkH"/>
    <property type="match status" value="1"/>
</dbReference>
<dbReference type="GO" id="GO:0005886">
    <property type="term" value="C:plasma membrane"/>
    <property type="evidence" value="ECO:0007669"/>
    <property type="project" value="UniProtKB-SubCell"/>
</dbReference>
<keyword evidence="5 9" id="KW-1133">Transmembrane helix</keyword>
<reference evidence="10 11" key="1">
    <citation type="submission" date="2017-10" db="EMBL/GenBank/DDBJ databases">
        <title>Sequencing the genomes of 1000 actinobacteria strains.</title>
        <authorList>
            <person name="Klenk H.-P."/>
        </authorList>
    </citation>
    <scope>NUCLEOTIDE SEQUENCE [LARGE SCALE GENOMIC DNA]</scope>
    <source>
        <strain evidence="10 11">DSM 18966</strain>
    </source>
</reference>
<evidence type="ECO:0000256" key="8">
    <source>
        <dbReference type="SAM" id="MobiDB-lite"/>
    </source>
</evidence>
<evidence type="ECO:0000313" key="10">
    <source>
        <dbReference type="EMBL" id="PFG34898.1"/>
    </source>
</evidence>
<dbReference type="RefSeq" id="WP_098455858.1">
    <property type="nucleotide sequence ID" value="NZ_PDJG01000001.1"/>
</dbReference>
<keyword evidence="3" id="KW-1003">Cell membrane</keyword>
<dbReference type="PANTHER" id="PTHR32024">
    <property type="entry name" value="TRK SYSTEM POTASSIUM UPTAKE PROTEIN TRKG-RELATED"/>
    <property type="match status" value="1"/>
</dbReference>
<keyword evidence="6" id="KW-0406">Ion transport</keyword>
<evidence type="ECO:0000256" key="6">
    <source>
        <dbReference type="ARBA" id="ARBA00023065"/>
    </source>
</evidence>
<feature type="transmembrane region" description="Helical" evidence="9">
    <location>
        <begin position="148"/>
        <end position="171"/>
    </location>
</feature>
<feature type="transmembrane region" description="Helical" evidence="9">
    <location>
        <begin position="373"/>
        <end position="393"/>
    </location>
</feature>
<keyword evidence="7 9" id="KW-0472">Membrane</keyword>
<dbReference type="GO" id="GO:0008324">
    <property type="term" value="F:monoatomic cation transmembrane transporter activity"/>
    <property type="evidence" value="ECO:0007669"/>
    <property type="project" value="InterPro"/>
</dbReference>
<evidence type="ECO:0000256" key="5">
    <source>
        <dbReference type="ARBA" id="ARBA00022989"/>
    </source>
</evidence>
<evidence type="ECO:0000256" key="2">
    <source>
        <dbReference type="ARBA" id="ARBA00022448"/>
    </source>
</evidence>
<evidence type="ECO:0000256" key="4">
    <source>
        <dbReference type="ARBA" id="ARBA00022692"/>
    </source>
</evidence>
<proteinExistence type="predicted"/>
<dbReference type="OrthoDB" id="9810952at2"/>
<feature type="region of interest" description="Disordered" evidence="8">
    <location>
        <begin position="1"/>
        <end position="29"/>
    </location>
</feature>
<evidence type="ECO:0000256" key="9">
    <source>
        <dbReference type="SAM" id="Phobius"/>
    </source>
</evidence>
<dbReference type="PANTHER" id="PTHR32024:SF1">
    <property type="entry name" value="KTR SYSTEM POTASSIUM UPTAKE PROTEIN B"/>
    <property type="match status" value="1"/>
</dbReference>
<feature type="transmembrane region" description="Helical" evidence="9">
    <location>
        <begin position="214"/>
        <end position="234"/>
    </location>
</feature>
<feature type="compositionally biased region" description="Basic residues" evidence="8">
    <location>
        <begin position="11"/>
        <end position="21"/>
    </location>
</feature>
<dbReference type="EMBL" id="PDJG01000001">
    <property type="protein sequence ID" value="PFG34898.1"/>
    <property type="molecule type" value="Genomic_DNA"/>
</dbReference>
<feature type="transmembrane region" description="Helical" evidence="9">
    <location>
        <begin position="254"/>
        <end position="271"/>
    </location>
</feature>
<feature type="transmembrane region" description="Helical" evidence="9">
    <location>
        <begin position="37"/>
        <end position="57"/>
    </location>
</feature>
<dbReference type="AlphaFoldDB" id="A0A2A9E7G1"/>
<feature type="transmembrane region" description="Helical" evidence="9">
    <location>
        <begin position="426"/>
        <end position="451"/>
    </location>
</feature>
<gene>
    <name evidence="10" type="ORF">ATL42_2829</name>
</gene>
<accession>A0A2A9E7G1</accession>
<feature type="transmembrane region" description="Helical" evidence="9">
    <location>
        <begin position="69"/>
        <end position="91"/>
    </location>
</feature>
<feature type="transmembrane region" description="Helical" evidence="9">
    <location>
        <begin position="183"/>
        <end position="202"/>
    </location>
</feature>
<feature type="transmembrane region" description="Helical" evidence="9">
    <location>
        <begin position="97"/>
        <end position="121"/>
    </location>
</feature>
<sequence>MSPLDQLPRGRPGRGLRRSRRPGVTPDAGIRRRPGQVLVGSFAAAIAVGTLLLLLPVSSAGRGATVLEALFTATSAVCVTGLVVVDTATFWTPFGQAVVMLLFQVGGFGIMTLASLLGLLLSRRLGLRSRLVGASATSTVSLGDLRRVLLGIGTVTVVVEGTTAAVLAARFVHTYGEPVGRAAWLGLFHAVSAFNNAGFALYTDNLMGFVTDPWVCLPIAAAVVVGGIGFPVLLEVWRSPRRPRAWSLHTKISVMMTAVLITAGTVFMTLAEWSNPATLGPLDVRGKVLAGFFQGVSPRTAGFNSIDIAQMDSATWLGSDVLMFIGGGSGGTAGGIKITTFTVLLVVIWAELRGDPDATLFDRRIAVSAQRQALAVALLGVAAVLVSTIVIAMTSPFTSDQVLYEVVSAFATVGLSTGITAQLDSWHQVILCALMFVGRLGPVTLGTALALRSKQRLVRMPESAPIVG</sequence>
<dbReference type="InterPro" id="IPR003445">
    <property type="entry name" value="Cat_transpt"/>
</dbReference>
<protein>
    <submittedName>
        <fullName evidence="10">Potassium uptake TrkH family protein</fullName>
    </submittedName>
</protein>
<keyword evidence="2" id="KW-0813">Transport</keyword>
<evidence type="ECO:0000313" key="11">
    <source>
        <dbReference type="Proteomes" id="UP000225548"/>
    </source>
</evidence>
<keyword evidence="4 9" id="KW-0812">Transmembrane</keyword>
<evidence type="ECO:0000256" key="7">
    <source>
        <dbReference type="ARBA" id="ARBA00023136"/>
    </source>
</evidence>
<comment type="subcellular location">
    <subcellularLocation>
        <location evidence="1">Cell membrane</location>
        <topology evidence="1">Multi-pass membrane protein</topology>
    </subcellularLocation>
</comment>
<comment type="caution">
    <text evidence="10">The sequence shown here is derived from an EMBL/GenBank/DDBJ whole genome shotgun (WGS) entry which is preliminary data.</text>
</comment>
<name>A0A2A9E7G1_9MICO</name>
<organism evidence="10 11">
    <name type="scientific">Sanguibacter antarcticus</name>
    <dbReference type="NCBI Taxonomy" id="372484"/>
    <lineage>
        <taxon>Bacteria</taxon>
        <taxon>Bacillati</taxon>
        <taxon>Actinomycetota</taxon>
        <taxon>Actinomycetes</taxon>
        <taxon>Micrococcales</taxon>
        <taxon>Sanguibacteraceae</taxon>
        <taxon>Sanguibacter</taxon>
    </lineage>
</organism>
<keyword evidence="11" id="KW-1185">Reference proteome</keyword>
<dbReference type="Proteomes" id="UP000225548">
    <property type="component" value="Unassembled WGS sequence"/>
</dbReference>
<evidence type="ECO:0000256" key="3">
    <source>
        <dbReference type="ARBA" id="ARBA00022475"/>
    </source>
</evidence>